<dbReference type="Pfam" id="PF00646">
    <property type="entry name" value="F-box"/>
    <property type="match status" value="1"/>
</dbReference>
<dbReference type="SUPFAM" id="SSF81383">
    <property type="entry name" value="F-box domain"/>
    <property type="match status" value="1"/>
</dbReference>
<proteinExistence type="predicted"/>
<accession>A0A5C3PPZ4</accession>
<sequence length="506" mass="57123">MSSPGVEPLTLATLPSDVLREIVSHLSPRDAIALSYTCKAAHSIPRDPALHTVVLDRDTEQIKKFRDHLLATDSRPTFLRSLVLAKAVTWEIDQDTQEPAAALGDILDKSVKLQHFDCGSMEVINRASDGRVAKALVSLKELREVKVRGGGTETMNTIMSLNSLGLRILYASFEFGMKDMPYDVFFGPLKGYTHLHTLSITKLWTRLHIPAPNTHLQNRISINSLHTLTIEDTSIPLSLISSIFPNVTRVSYQSGRYRYERNRYAGTANALHPPVVPPCWAHTLIKAYIDVADLDIWPLSCRVKWLDFGLCRTGHSREALVLVGQTKPHVISCAYRIDADNLLWVNLPTVATELRFLEARIIELAGNRKRYMLMHLSGLDALTAVFLCIRAYYQPDDLDAELTSIVRELARKNRQLRVVGLSLVDGRHMRDDEPMWDEERLASRWWTIERIDPDGGDMDLYMEYGGARPVPISTEVGLKVRDYMYEADYESPDWQDRLSAITAASA</sequence>
<name>A0A5C3PPZ4_9APHY</name>
<dbReference type="InterPro" id="IPR001810">
    <property type="entry name" value="F-box_dom"/>
</dbReference>
<dbReference type="Proteomes" id="UP000308197">
    <property type="component" value="Unassembled WGS sequence"/>
</dbReference>
<dbReference type="InterPro" id="IPR036047">
    <property type="entry name" value="F-box-like_dom_sf"/>
</dbReference>
<dbReference type="EMBL" id="ML211012">
    <property type="protein sequence ID" value="TFK91785.1"/>
    <property type="molecule type" value="Genomic_DNA"/>
</dbReference>
<feature type="domain" description="F-box" evidence="1">
    <location>
        <begin position="8"/>
        <end position="54"/>
    </location>
</feature>
<dbReference type="AlphaFoldDB" id="A0A5C3PPZ4"/>
<keyword evidence="3" id="KW-1185">Reference proteome</keyword>
<organism evidence="2 3">
    <name type="scientific">Polyporus arcularius HHB13444</name>
    <dbReference type="NCBI Taxonomy" id="1314778"/>
    <lineage>
        <taxon>Eukaryota</taxon>
        <taxon>Fungi</taxon>
        <taxon>Dikarya</taxon>
        <taxon>Basidiomycota</taxon>
        <taxon>Agaricomycotina</taxon>
        <taxon>Agaricomycetes</taxon>
        <taxon>Polyporales</taxon>
        <taxon>Polyporaceae</taxon>
        <taxon>Polyporus</taxon>
    </lineage>
</organism>
<evidence type="ECO:0000259" key="1">
    <source>
        <dbReference type="PROSITE" id="PS50181"/>
    </source>
</evidence>
<dbReference type="InParanoid" id="A0A5C3PPZ4"/>
<evidence type="ECO:0000313" key="3">
    <source>
        <dbReference type="Proteomes" id="UP000308197"/>
    </source>
</evidence>
<protein>
    <recommendedName>
        <fullName evidence="1">F-box domain-containing protein</fullName>
    </recommendedName>
</protein>
<gene>
    <name evidence="2" type="ORF">K466DRAFT_514723</name>
</gene>
<dbReference type="PROSITE" id="PS50181">
    <property type="entry name" value="FBOX"/>
    <property type="match status" value="1"/>
</dbReference>
<evidence type="ECO:0000313" key="2">
    <source>
        <dbReference type="EMBL" id="TFK91785.1"/>
    </source>
</evidence>
<reference evidence="2 3" key="1">
    <citation type="journal article" date="2019" name="Nat. Ecol. Evol.">
        <title>Megaphylogeny resolves global patterns of mushroom evolution.</title>
        <authorList>
            <person name="Varga T."/>
            <person name="Krizsan K."/>
            <person name="Foldi C."/>
            <person name="Dima B."/>
            <person name="Sanchez-Garcia M."/>
            <person name="Sanchez-Ramirez S."/>
            <person name="Szollosi G.J."/>
            <person name="Szarkandi J.G."/>
            <person name="Papp V."/>
            <person name="Albert L."/>
            <person name="Andreopoulos W."/>
            <person name="Angelini C."/>
            <person name="Antonin V."/>
            <person name="Barry K.W."/>
            <person name="Bougher N.L."/>
            <person name="Buchanan P."/>
            <person name="Buyck B."/>
            <person name="Bense V."/>
            <person name="Catcheside P."/>
            <person name="Chovatia M."/>
            <person name="Cooper J."/>
            <person name="Damon W."/>
            <person name="Desjardin D."/>
            <person name="Finy P."/>
            <person name="Geml J."/>
            <person name="Haridas S."/>
            <person name="Hughes K."/>
            <person name="Justo A."/>
            <person name="Karasinski D."/>
            <person name="Kautmanova I."/>
            <person name="Kiss B."/>
            <person name="Kocsube S."/>
            <person name="Kotiranta H."/>
            <person name="LaButti K.M."/>
            <person name="Lechner B.E."/>
            <person name="Liimatainen K."/>
            <person name="Lipzen A."/>
            <person name="Lukacs Z."/>
            <person name="Mihaltcheva S."/>
            <person name="Morgado L.N."/>
            <person name="Niskanen T."/>
            <person name="Noordeloos M.E."/>
            <person name="Ohm R.A."/>
            <person name="Ortiz-Santana B."/>
            <person name="Ovrebo C."/>
            <person name="Racz N."/>
            <person name="Riley R."/>
            <person name="Savchenko A."/>
            <person name="Shiryaev A."/>
            <person name="Soop K."/>
            <person name="Spirin V."/>
            <person name="Szebenyi C."/>
            <person name="Tomsovsky M."/>
            <person name="Tulloss R.E."/>
            <person name="Uehling J."/>
            <person name="Grigoriev I.V."/>
            <person name="Vagvolgyi C."/>
            <person name="Papp T."/>
            <person name="Martin F.M."/>
            <person name="Miettinen O."/>
            <person name="Hibbett D.S."/>
            <person name="Nagy L.G."/>
        </authorList>
    </citation>
    <scope>NUCLEOTIDE SEQUENCE [LARGE SCALE GENOMIC DNA]</scope>
    <source>
        <strain evidence="2 3">HHB13444</strain>
    </source>
</reference>
<dbReference type="STRING" id="1314778.A0A5C3PPZ4"/>
<dbReference type="CDD" id="cd09917">
    <property type="entry name" value="F-box_SF"/>
    <property type="match status" value="1"/>
</dbReference>